<feature type="compositionally biased region" description="Basic and acidic residues" evidence="1">
    <location>
        <begin position="233"/>
        <end position="244"/>
    </location>
</feature>
<name>A0A1V6TID0_9EURO</name>
<feature type="compositionally biased region" description="Basic residues" evidence="1">
    <location>
        <begin position="245"/>
        <end position="254"/>
    </location>
</feature>
<feature type="region of interest" description="Disordered" evidence="1">
    <location>
        <begin position="64"/>
        <end position="99"/>
    </location>
</feature>
<dbReference type="Proteomes" id="UP000191342">
    <property type="component" value="Unassembled WGS sequence"/>
</dbReference>
<evidence type="ECO:0000313" key="2">
    <source>
        <dbReference type="EMBL" id="OQE26077.1"/>
    </source>
</evidence>
<sequence length="262" mass="29620">MTLCLTALVSPDLRTTLRPLSWTLLKSALAPVLVAPPSAFSHDPLLLPKLFTLLLVMPSRSQEFRTQESRPSSRHMEARLSPLHPSVNPRGDSHSSLELPLGHSEWGLATYSHDRGDDRETRSFAFRDDQVRSIGFNRDHQPDHDQDRQSNCTSFDGLNNVQSPDHIRHCFTNTNMDHSAQVFNGDIARAYDSSSTREHHLHGGSVKNNSRLVNGDLDRDTFLAFFCNSNGEARQEEGQREELRPRRRGPRRGGRALPQERA</sequence>
<organism evidence="2 3">
    <name type="scientific">Penicillium flavigenum</name>
    <dbReference type="NCBI Taxonomy" id="254877"/>
    <lineage>
        <taxon>Eukaryota</taxon>
        <taxon>Fungi</taxon>
        <taxon>Dikarya</taxon>
        <taxon>Ascomycota</taxon>
        <taxon>Pezizomycotina</taxon>
        <taxon>Eurotiomycetes</taxon>
        <taxon>Eurotiomycetidae</taxon>
        <taxon>Eurotiales</taxon>
        <taxon>Aspergillaceae</taxon>
        <taxon>Penicillium</taxon>
    </lineage>
</organism>
<protein>
    <submittedName>
        <fullName evidence="2">Uncharacterized protein</fullName>
    </submittedName>
</protein>
<gene>
    <name evidence="2" type="ORF">PENFLA_c007G06667</name>
</gene>
<feature type="compositionally biased region" description="Basic and acidic residues" evidence="1">
    <location>
        <begin position="133"/>
        <end position="148"/>
    </location>
</feature>
<evidence type="ECO:0000256" key="1">
    <source>
        <dbReference type="SAM" id="MobiDB-lite"/>
    </source>
</evidence>
<feature type="region of interest" description="Disordered" evidence="1">
    <location>
        <begin position="233"/>
        <end position="262"/>
    </location>
</feature>
<comment type="caution">
    <text evidence="2">The sequence shown here is derived from an EMBL/GenBank/DDBJ whole genome shotgun (WGS) entry which is preliminary data.</text>
</comment>
<keyword evidence="3" id="KW-1185">Reference proteome</keyword>
<evidence type="ECO:0000313" key="3">
    <source>
        <dbReference type="Proteomes" id="UP000191342"/>
    </source>
</evidence>
<dbReference type="AlphaFoldDB" id="A0A1V6TID0"/>
<dbReference type="OrthoDB" id="4462099at2759"/>
<feature type="compositionally biased region" description="Polar residues" evidence="1">
    <location>
        <begin position="150"/>
        <end position="159"/>
    </location>
</feature>
<feature type="region of interest" description="Disordered" evidence="1">
    <location>
        <begin position="194"/>
        <end position="213"/>
    </location>
</feature>
<proteinExistence type="predicted"/>
<dbReference type="EMBL" id="MLQL01000007">
    <property type="protein sequence ID" value="OQE26077.1"/>
    <property type="molecule type" value="Genomic_DNA"/>
</dbReference>
<feature type="region of interest" description="Disordered" evidence="1">
    <location>
        <begin position="133"/>
        <end position="159"/>
    </location>
</feature>
<accession>A0A1V6TID0</accession>
<reference evidence="3" key="1">
    <citation type="journal article" date="2017" name="Nat. Microbiol.">
        <title>Global analysis of biosynthetic gene clusters reveals vast potential of secondary metabolite production in Penicillium species.</title>
        <authorList>
            <person name="Nielsen J.C."/>
            <person name="Grijseels S."/>
            <person name="Prigent S."/>
            <person name="Ji B."/>
            <person name="Dainat J."/>
            <person name="Nielsen K.F."/>
            <person name="Frisvad J.C."/>
            <person name="Workman M."/>
            <person name="Nielsen J."/>
        </authorList>
    </citation>
    <scope>NUCLEOTIDE SEQUENCE [LARGE SCALE GENOMIC DNA]</scope>
    <source>
        <strain evidence="3">IBT 14082</strain>
    </source>
</reference>